<dbReference type="GO" id="GO:0005886">
    <property type="term" value="C:plasma membrane"/>
    <property type="evidence" value="ECO:0007669"/>
    <property type="project" value="UniProtKB-SubCell"/>
</dbReference>
<sequence length="407" mass="43873">MRKLLGKLQFPVIIAAPILFLVFSNSTIIFLLYLVSLFVLYKCDLKLPIKLAIAAANLVVVIPVMGHSNTYYLDVLTEVGIYSVLAVGLNIVVGFAGLLDLGYVGFYATGAYVYAIFASTQASGFMGKSWSPISGNYFWLFLIIGMIVAAVVGVLLGLPVLRLKGDYLAIVTLGFGEIIRILLNNMDKPVNITNGPKGIVPISPPKLFGITLNKPIHFYFIVLVVLMLTIVIVNRLNNSKIGRAWSAIREDELAARTMGIPLVKMKLFAFACGAAFAGMMGVIFAAKQNFIDPSSFGFMESIGILAMILLGGMGSIAGVITGATAVVVLQLQILKSLSGYLGDLSNAGIINLPSQLDPAKYEKLVFGLILIIMCIIRPKGILPAKRKLHLAGKKIFGIVKKEKQSLV</sequence>
<dbReference type="Proteomes" id="UP000286268">
    <property type="component" value="Chromosome"/>
</dbReference>
<dbReference type="GO" id="GO:0015658">
    <property type="term" value="F:branched-chain amino acid transmembrane transporter activity"/>
    <property type="evidence" value="ECO:0007669"/>
    <property type="project" value="InterPro"/>
</dbReference>
<comment type="subcellular location">
    <subcellularLocation>
        <location evidence="1">Cell membrane</location>
        <topology evidence="1">Multi-pass membrane protein</topology>
    </subcellularLocation>
</comment>
<dbReference type="PANTHER" id="PTHR30482">
    <property type="entry name" value="HIGH-AFFINITY BRANCHED-CHAIN AMINO ACID TRANSPORT SYSTEM PERMEASE"/>
    <property type="match status" value="1"/>
</dbReference>
<keyword evidence="8" id="KW-1185">Reference proteome</keyword>
<feature type="transmembrane region" description="Helical" evidence="6">
    <location>
        <begin position="105"/>
        <end position="125"/>
    </location>
</feature>
<dbReference type="AlphaFoldDB" id="A0A3R5QU54"/>
<feature type="transmembrane region" description="Helical" evidence="6">
    <location>
        <begin position="167"/>
        <end position="183"/>
    </location>
</feature>
<feature type="transmembrane region" description="Helical" evidence="6">
    <location>
        <begin position="216"/>
        <end position="236"/>
    </location>
</feature>
<evidence type="ECO:0000256" key="1">
    <source>
        <dbReference type="ARBA" id="ARBA00004651"/>
    </source>
</evidence>
<feature type="transmembrane region" description="Helical" evidence="6">
    <location>
        <begin position="267"/>
        <end position="286"/>
    </location>
</feature>
<feature type="transmembrane region" description="Helical" evidence="6">
    <location>
        <begin position="79"/>
        <end position="99"/>
    </location>
</feature>
<dbReference type="Pfam" id="PF02653">
    <property type="entry name" value="BPD_transp_2"/>
    <property type="match status" value="1"/>
</dbReference>
<dbReference type="RefSeq" id="WP_128213216.1">
    <property type="nucleotide sequence ID" value="NZ_CP025746.1"/>
</dbReference>
<keyword evidence="5 6" id="KW-0472">Membrane</keyword>
<name>A0A3R5QU54_9CLOT</name>
<evidence type="ECO:0000256" key="5">
    <source>
        <dbReference type="ARBA" id="ARBA00023136"/>
    </source>
</evidence>
<protein>
    <submittedName>
        <fullName evidence="7">Branched-chain amino acid ABC transporter permease</fullName>
    </submittedName>
</protein>
<keyword evidence="3 6" id="KW-0812">Transmembrane</keyword>
<dbReference type="OrthoDB" id="9789927at2"/>
<evidence type="ECO:0000256" key="6">
    <source>
        <dbReference type="SAM" id="Phobius"/>
    </source>
</evidence>
<accession>A0A3R5QU54</accession>
<keyword evidence="4 6" id="KW-1133">Transmembrane helix</keyword>
<reference evidence="7 8" key="1">
    <citation type="submission" date="2018-01" db="EMBL/GenBank/DDBJ databases">
        <title>Genome Sequencing and Assembly of Anaerobacter polyendosporus strain CT4.</title>
        <authorList>
            <person name="Tachaapaikoon C."/>
            <person name="Sutheeworapong S."/>
            <person name="Jenjaroenpun P."/>
            <person name="Wongsurawat T."/>
            <person name="Nookeaw I."/>
            <person name="Cheawchanlertfa P."/>
            <person name="Kosugi A."/>
            <person name="Cheevadhanarak S."/>
            <person name="Ratanakhanokchai K."/>
        </authorList>
    </citation>
    <scope>NUCLEOTIDE SEQUENCE [LARGE SCALE GENOMIC DNA]</scope>
    <source>
        <strain evidence="7 8">CT4</strain>
    </source>
</reference>
<dbReference type="InterPro" id="IPR043428">
    <property type="entry name" value="LivM-like"/>
</dbReference>
<dbReference type="PANTHER" id="PTHR30482:SF10">
    <property type="entry name" value="HIGH-AFFINITY BRANCHED-CHAIN AMINO ACID TRANSPORT PROTEIN BRAE"/>
    <property type="match status" value="1"/>
</dbReference>
<keyword evidence="2" id="KW-1003">Cell membrane</keyword>
<feature type="transmembrane region" description="Helical" evidence="6">
    <location>
        <begin position="298"/>
        <end position="331"/>
    </location>
</feature>
<feature type="transmembrane region" description="Helical" evidence="6">
    <location>
        <begin position="12"/>
        <end position="41"/>
    </location>
</feature>
<evidence type="ECO:0000313" key="8">
    <source>
        <dbReference type="Proteomes" id="UP000286268"/>
    </source>
</evidence>
<feature type="transmembrane region" description="Helical" evidence="6">
    <location>
        <begin position="137"/>
        <end position="161"/>
    </location>
</feature>
<organism evidence="7 8">
    <name type="scientific">Clostridium manihotivorum</name>
    <dbReference type="NCBI Taxonomy" id="2320868"/>
    <lineage>
        <taxon>Bacteria</taxon>
        <taxon>Bacillati</taxon>
        <taxon>Bacillota</taxon>
        <taxon>Clostridia</taxon>
        <taxon>Eubacteriales</taxon>
        <taxon>Clostridiaceae</taxon>
        <taxon>Clostridium</taxon>
    </lineage>
</organism>
<dbReference type="CDD" id="cd06581">
    <property type="entry name" value="TM_PBP1_LivM_like"/>
    <property type="match status" value="1"/>
</dbReference>
<gene>
    <name evidence="7" type="ORF">C1I91_12690</name>
</gene>
<feature type="transmembrane region" description="Helical" evidence="6">
    <location>
        <begin position="47"/>
        <end position="67"/>
    </location>
</feature>
<evidence type="ECO:0000313" key="7">
    <source>
        <dbReference type="EMBL" id="QAA32428.1"/>
    </source>
</evidence>
<dbReference type="EMBL" id="CP025746">
    <property type="protein sequence ID" value="QAA32428.1"/>
    <property type="molecule type" value="Genomic_DNA"/>
</dbReference>
<dbReference type="KEGG" id="cmah:C1I91_12690"/>
<evidence type="ECO:0000256" key="3">
    <source>
        <dbReference type="ARBA" id="ARBA00022692"/>
    </source>
</evidence>
<dbReference type="InterPro" id="IPR001851">
    <property type="entry name" value="ABC_transp_permease"/>
</dbReference>
<proteinExistence type="predicted"/>
<evidence type="ECO:0000256" key="2">
    <source>
        <dbReference type="ARBA" id="ARBA00022475"/>
    </source>
</evidence>
<evidence type="ECO:0000256" key="4">
    <source>
        <dbReference type="ARBA" id="ARBA00022989"/>
    </source>
</evidence>